<dbReference type="Proteomes" id="UP000829398">
    <property type="component" value="Chromosome 6"/>
</dbReference>
<dbReference type="EMBL" id="CM039175">
    <property type="protein sequence ID" value="KAH9734918.1"/>
    <property type="molecule type" value="Genomic_DNA"/>
</dbReference>
<keyword evidence="2" id="KW-1185">Reference proteome</keyword>
<protein>
    <submittedName>
        <fullName evidence="1">Uncharacterized protein</fullName>
    </submittedName>
</protein>
<gene>
    <name evidence="1" type="ORF">KPL71_017566</name>
</gene>
<comment type="caution">
    <text evidence="1">The sequence shown here is derived from an EMBL/GenBank/DDBJ whole genome shotgun (WGS) entry which is preliminary data.</text>
</comment>
<proteinExistence type="predicted"/>
<evidence type="ECO:0000313" key="1">
    <source>
        <dbReference type="EMBL" id="KAH9734918.1"/>
    </source>
</evidence>
<reference evidence="2" key="1">
    <citation type="journal article" date="2023" name="Hortic. Res.">
        <title>A chromosome-level phased genome enabling allele-level studies in sweet orange: a case study on citrus Huanglongbing tolerance.</title>
        <authorList>
            <person name="Wu B."/>
            <person name="Yu Q."/>
            <person name="Deng Z."/>
            <person name="Duan Y."/>
            <person name="Luo F."/>
            <person name="Gmitter F. Jr."/>
        </authorList>
    </citation>
    <scope>NUCLEOTIDE SEQUENCE [LARGE SCALE GENOMIC DNA]</scope>
    <source>
        <strain evidence="2">cv. Valencia</strain>
    </source>
</reference>
<organism evidence="1 2">
    <name type="scientific">Citrus sinensis</name>
    <name type="common">Sweet orange</name>
    <name type="synonym">Citrus aurantium var. sinensis</name>
    <dbReference type="NCBI Taxonomy" id="2711"/>
    <lineage>
        <taxon>Eukaryota</taxon>
        <taxon>Viridiplantae</taxon>
        <taxon>Streptophyta</taxon>
        <taxon>Embryophyta</taxon>
        <taxon>Tracheophyta</taxon>
        <taxon>Spermatophyta</taxon>
        <taxon>Magnoliopsida</taxon>
        <taxon>eudicotyledons</taxon>
        <taxon>Gunneridae</taxon>
        <taxon>Pentapetalae</taxon>
        <taxon>rosids</taxon>
        <taxon>malvids</taxon>
        <taxon>Sapindales</taxon>
        <taxon>Rutaceae</taxon>
        <taxon>Aurantioideae</taxon>
        <taxon>Citrus</taxon>
    </lineage>
</organism>
<name>A0ACB8JQU9_CITSI</name>
<accession>A0ACB8JQU9</accession>
<sequence>MVSTRFDLETFHGENDYYLWSLKMQVMLIQQWLDSALDAEDTDPKANKKREKALQVQRSYTFSIKEGVAIKFHQDKFNKMILDLENVNIVLKDEDRTLILLSSLLGSFEHFVDTLLYGRQTITLKDVKSGLELKALKKTAIASEDKGDLDGADVLVAVEKHPTDEWILDSGCSFHICLNKDLFKTFIRTDGGKVLLGNNLACKVAGNGTISLRMFDSVIRDLKNIGYVSDLERNLISMGMVD</sequence>
<evidence type="ECO:0000313" key="2">
    <source>
        <dbReference type="Proteomes" id="UP000829398"/>
    </source>
</evidence>